<evidence type="ECO:0000313" key="9">
    <source>
        <dbReference type="Proteomes" id="UP000177913"/>
    </source>
</evidence>
<dbReference type="InterPro" id="IPR003783">
    <property type="entry name" value="Regulatory_RecX"/>
</dbReference>
<dbReference type="Gene3D" id="1.10.10.10">
    <property type="entry name" value="Winged helix-like DNA-binding domain superfamily/Winged helix DNA-binding domain"/>
    <property type="match status" value="3"/>
</dbReference>
<evidence type="ECO:0000256" key="4">
    <source>
        <dbReference type="ARBA" id="ARBA00022490"/>
    </source>
</evidence>
<dbReference type="InterPro" id="IPR053925">
    <property type="entry name" value="RecX_HTH_3rd"/>
</dbReference>
<protein>
    <recommendedName>
        <fullName evidence="3 5">Regulatory protein RecX</fullName>
    </recommendedName>
</protein>
<dbReference type="Pfam" id="PF02631">
    <property type="entry name" value="RecX_HTH2"/>
    <property type="match status" value="1"/>
</dbReference>
<dbReference type="Proteomes" id="UP000177913">
    <property type="component" value="Unassembled WGS sequence"/>
</dbReference>
<keyword evidence="4 5" id="KW-0963">Cytoplasm</keyword>
<dbReference type="GO" id="GO:0005737">
    <property type="term" value="C:cytoplasm"/>
    <property type="evidence" value="ECO:0007669"/>
    <property type="project" value="UniProtKB-SubCell"/>
</dbReference>
<feature type="domain" description="RecX third three-helical" evidence="7">
    <location>
        <begin position="108"/>
        <end position="152"/>
    </location>
</feature>
<dbReference type="AlphaFoldDB" id="A0A1F7H051"/>
<evidence type="ECO:0000256" key="5">
    <source>
        <dbReference type="HAMAP-Rule" id="MF_01114"/>
    </source>
</evidence>
<evidence type="ECO:0000313" key="8">
    <source>
        <dbReference type="EMBL" id="OGK24092.1"/>
    </source>
</evidence>
<dbReference type="PANTHER" id="PTHR33602">
    <property type="entry name" value="REGULATORY PROTEIN RECX FAMILY PROTEIN"/>
    <property type="match status" value="1"/>
</dbReference>
<name>A0A1F7H051_9BACT</name>
<evidence type="ECO:0000256" key="3">
    <source>
        <dbReference type="ARBA" id="ARBA00018111"/>
    </source>
</evidence>
<dbReference type="GO" id="GO:0006282">
    <property type="term" value="P:regulation of DNA repair"/>
    <property type="evidence" value="ECO:0007669"/>
    <property type="project" value="UniProtKB-UniRule"/>
</dbReference>
<comment type="caution">
    <text evidence="8">The sequence shown here is derived from an EMBL/GenBank/DDBJ whole genome shotgun (WGS) entry which is preliminary data.</text>
</comment>
<dbReference type="InterPro" id="IPR036388">
    <property type="entry name" value="WH-like_DNA-bd_sf"/>
</dbReference>
<evidence type="ECO:0000256" key="1">
    <source>
        <dbReference type="ARBA" id="ARBA00004496"/>
    </source>
</evidence>
<dbReference type="Pfam" id="PF21981">
    <property type="entry name" value="RecX_HTH3"/>
    <property type="match status" value="1"/>
</dbReference>
<dbReference type="EMBL" id="MFZO01000039">
    <property type="protein sequence ID" value="OGK24092.1"/>
    <property type="molecule type" value="Genomic_DNA"/>
</dbReference>
<dbReference type="HAMAP" id="MF_01114">
    <property type="entry name" value="RecX"/>
    <property type="match status" value="1"/>
</dbReference>
<evidence type="ECO:0000256" key="2">
    <source>
        <dbReference type="ARBA" id="ARBA00009695"/>
    </source>
</evidence>
<gene>
    <name evidence="5" type="primary">recX</name>
    <name evidence="8" type="ORF">A3C25_05265</name>
</gene>
<comment type="similarity">
    <text evidence="2 5">Belongs to the RecX family.</text>
</comment>
<sequence length="158" mass="18973">MTTEEDLQTLLNYAYFFLKFRPRTQKEMQDYLYKKIKKRHFSRDDVDKAIKNLEEQGHIDDKAFVEWFVEQRARSKPKGRFVLKAELLRLGIEKDLIDQHLEENPLAEEDLALQALKSKWHQFKNLPAKERFEKSAAFLARRGFPFDIIRETIVKLEE</sequence>
<comment type="subcellular location">
    <subcellularLocation>
        <location evidence="1 5">Cytoplasm</location>
    </subcellularLocation>
</comment>
<reference evidence="8 9" key="1">
    <citation type="journal article" date="2016" name="Nat. Commun.">
        <title>Thousands of microbial genomes shed light on interconnected biogeochemical processes in an aquifer system.</title>
        <authorList>
            <person name="Anantharaman K."/>
            <person name="Brown C.T."/>
            <person name="Hug L.A."/>
            <person name="Sharon I."/>
            <person name="Castelle C.J."/>
            <person name="Probst A.J."/>
            <person name="Thomas B.C."/>
            <person name="Singh A."/>
            <person name="Wilkins M.J."/>
            <person name="Karaoz U."/>
            <person name="Brodie E.L."/>
            <person name="Williams K.H."/>
            <person name="Hubbard S.S."/>
            <person name="Banfield J.F."/>
        </authorList>
    </citation>
    <scope>NUCLEOTIDE SEQUENCE [LARGE SCALE GENOMIC DNA]</scope>
</reference>
<evidence type="ECO:0000259" key="6">
    <source>
        <dbReference type="Pfam" id="PF02631"/>
    </source>
</evidence>
<dbReference type="PANTHER" id="PTHR33602:SF1">
    <property type="entry name" value="REGULATORY PROTEIN RECX FAMILY PROTEIN"/>
    <property type="match status" value="1"/>
</dbReference>
<comment type="function">
    <text evidence="5">Modulates RecA activity.</text>
</comment>
<feature type="domain" description="RecX second three-helical" evidence="6">
    <location>
        <begin position="60"/>
        <end position="101"/>
    </location>
</feature>
<dbReference type="InterPro" id="IPR053924">
    <property type="entry name" value="RecX_HTH_2nd"/>
</dbReference>
<proteinExistence type="inferred from homology"/>
<organism evidence="8 9">
    <name type="scientific">Candidatus Roizmanbacteria bacterium RIFCSPHIGHO2_02_FULL_38_11</name>
    <dbReference type="NCBI Taxonomy" id="1802039"/>
    <lineage>
        <taxon>Bacteria</taxon>
        <taxon>Candidatus Roizmaniibacteriota</taxon>
    </lineage>
</organism>
<evidence type="ECO:0000259" key="7">
    <source>
        <dbReference type="Pfam" id="PF21981"/>
    </source>
</evidence>
<accession>A0A1F7H051</accession>